<comment type="caution">
    <text evidence="1">The sequence shown here is derived from an EMBL/GenBank/DDBJ whole genome shotgun (WGS) entry which is preliminary data.</text>
</comment>
<organism evidence="1 2">
    <name type="scientific">Coniosporium apollinis</name>
    <dbReference type="NCBI Taxonomy" id="61459"/>
    <lineage>
        <taxon>Eukaryota</taxon>
        <taxon>Fungi</taxon>
        <taxon>Dikarya</taxon>
        <taxon>Ascomycota</taxon>
        <taxon>Pezizomycotina</taxon>
        <taxon>Dothideomycetes</taxon>
        <taxon>Dothideomycetes incertae sedis</taxon>
        <taxon>Coniosporium</taxon>
    </lineage>
</organism>
<evidence type="ECO:0000313" key="2">
    <source>
        <dbReference type="Proteomes" id="UP001172684"/>
    </source>
</evidence>
<dbReference type="Proteomes" id="UP001172684">
    <property type="component" value="Unassembled WGS sequence"/>
</dbReference>
<keyword evidence="2" id="KW-1185">Reference proteome</keyword>
<proteinExistence type="predicted"/>
<name>A0ABQ9P5Z7_9PEZI</name>
<sequence>MIKDLRAEAESLLGYQLSSALGTIVNLEGLNGNTLDAAFEYADLDIIQLRAFNHPAYETMTAYAGNGLGICSDYRNRTACKIELMAMQQTYVLSVLYTRTALTVALTLMRSAHDLYERPPLKVEDFTLGHDARHHNPDEKYYWEAVRDAIRRAVVWDVGAGIRQPAKLLLFGESSGDAKFRAALNETCQALFEKLPQWHENEPVFVAARGAAELAKRKPFDPWHPGIVEAMDL</sequence>
<dbReference type="EMBL" id="JAPDRL010000008">
    <property type="protein sequence ID" value="KAJ9668303.1"/>
    <property type="molecule type" value="Genomic_DNA"/>
</dbReference>
<accession>A0ABQ9P5Z7</accession>
<gene>
    <name evidence="1" type="ORF">H2201_001733</name>
</gene>
<evidence type="ECO:0000313" key="1">
    <source>
        <dbReference type="EMBL" id="KAJ9668303.1"/>
    </source>
</evidence>
<protein>
    <submittedName>
        <fullName evidence="1">Uncharacterized protein</fullName>
    </submittedName>
</protein>
<reference evidence="1" key="1">
    <citation type="submission" date="2022-10" db="EMBL/GenBank/DDBJ databases">
        <title>Culturing micro-colonial fungi from biological soil crusts in the Mojave desert and describing Neophaeococcomyces mojavensis, and introducing the new genera and species Taxawa tesnikishii.</title>
        <authorList>
            <person name="Kurbessoian T."/>
            <person name="Stajich J.E."/>
        </authorList>
    </citation>
    <scope>NUCLEOTIDE SEQUENCE</scope>
    <source>
        <strain evidence="1">TK_1</strain>
    </source>
</reference>